<dbReference type="InterPro" id="IPR027961">
    <property type="entry name" value="DUF4442"/>
</dbReference>
<comment type="caution">
    <text evidence="1">The sequence shown here is derived from an EMBL/GenBank/DDBJ whole genome shotgun (WGS) entry which is preliminary data.</text>
</comment>
<evidence type="ECO:0000313" key="2">
    <source>
        <dbReference type="Proteomes" id="UP000809621"/>
    </source>
</evidence>
<protein>
    <submittedName>
        <fullName evidence="1">DUF4442 domain-containing protein</fullName>
    </submittedName>
</protein>
<accession>A0ABS2HHG4</accession>
<reference evidence="1 2" key="1">
    <citation type="submission" date="2021-02" db="EMBL/GenBank/DDBJ databases">
        <authorList>
            <person name="Park J.-S."/>
        </authorList>
    </citation>
    <scope>NUCLEOTIDE SEQUENCE [LARGE SCALE GENOMIC DNA]</scope>
    <source>
        <strain evidence="1 2">188UL20-2</strain>
    </source>
</reference>
<gene>
    <name evidence="1" type="ORF">JQC93_08875</name>
</gene>
<dbReference type="RefSeq" id="WP_205158104.1">
    <property type="nucleotide sequence ID" value="NZ_JAFEUM010000003.1"/>
</dbReference>
<name>A0ABS2HHG4_9VIBR</name>
<organism evidence="1 2">
    <name type="scientific">Vibrio ulleungensis</name>
    <dbReference type="NCBI Taxonomy" id="2807619"/>
    <lineage>
        <taxon>Bacteria</taxon>
        <taxon>Pseudomonadati</taxon>
        <taxon>Pseudomonadota</taxon>
        <taxon>Gammaproteobacteria</taxon>
        <taxon>Vibrionales</taxon>
        <taxon>Vibrionaceae</taxon>
        <taxon>Vibrio</taxon>
    </lineage>
</organism>
<dbReference type="Pfam" id="PF14539">
    <property type="entry name" value="DUF4442"/>
    <property type="match status" value="1"/>
</dbReference>
<dbReference type="InterPro" id="IPR029069">
    <property type="entry name" value="HotDog_dom_sf"/>
</dbReference>
<keyword evidence="2" id="KW-1185">Reference proteome</keyword>
<evidence type="ECO:0000313" key="1">
    <source>
        <dbReference type="EMBL" id="MBM7036521.1"/>
    </source>
</evidence>
<proteinExistence type="predicted"/>
<dbReference type="Gene3D" id="3.10.129.10">
    <property type="entry name" value="Hotdog Thioesterase"/>
    <property type="match status" value="1"/>
</dbReference>
<sequence>MSPTLAKIYTPNTVRRVLNLWPPFWGAGIKITELSDDFRYCRVRLKRRWWNQNANRSQYGGSIFSLTDPIYSMMLMGVLGEQYYVWDKQASIDFIKPGTSELHAEFVISNDVLDEIQRSTLTGDKHFPEFVTHVKNRHGDVVSTIERTLYIRKKAQFREQSSVKESLQ</sequence>
<dbReference type="EMBL" id="JAFEUM010000003">
    <property type="protein sequence ID" value="MBM7036521.1"/>
    <property type="molecule type" value="Genomic_DNA"/>
</dbReference>
<dbReference type="Proteomes" id="UP000809621">
    <property type="component" value="Unassembled WGS sequence"/>
</dbReference>
<dbReference type="SUPFAM" id="SSF54637">
    <property type="entry name" value="Thioesterase/thiol ester dehydrase-isomerase"/>
    <property type="match status" value="1"/>
</dbReference>